<evidence type="ECO:0000256" key="1">
    <source>
        <dbReference type="SAM" id="MobiDB-lite"/>
    </source>
</evidence>
<dbReference type="OrthoDB" id="5590473at2759"/>
<name>A0A6A6GYS7_VIRVR</name>
<feature type="non-terminal residue" evidence="2">
    <location>
        <position position="1"/>
    </location>
</feature>
<sequence length="286" mass="31961">DRYWALILKLIADFPADRRTLVSPSLLVNHSFDPAGIHVFVDASNIFIGFHDQLKRARGIPLSARVPRVDLSFGSLALLLERRRPVAKRVLAGSTPAVPAFDEAARIGYELNVLDKVHKAKELTARQKFFEAAKSPGGQRGQRGTPQHRRQRSQHTSDLPSDDDEDGDDDEEGEGEGEETPTMTAAKWVEQGVDEILHLKICESVIDYSPPSTMVLATGDAAEAEYSQGFLRQVERALKKGWSVELVSWSRNISAAWRKRSWVEGWGPGKFRVIELDAYAEELLEM</sequence>
<reference evidence="2" key="1">
    <citation type="journal article" date="2020" name="Stud. Mycol.">
        <title>101 Dothideomycetes genomes: a test case for predicting lifestyles and emergence of pathogens.</title>
        <authorList>
            <person name="Haridas S."/>
            <person name="Albert R."/>
            <person name="Binder M."/>
            <person name="Bloem J."/>
            <person name="Labutti K."/>
            <person name="Salamov A."/>
            <person name="Andreopoulos B."/>
            <person name="Baker S."/>
            <person name="Barry K."/>
            <person name="Bills G."/>
            <person name="Bluhm B."/>
            <person name="Cannon C."/>
            <person name="Castanera R."/>
            <person name="Culley D."/>
            <person name="Daum C."/>
            <person name="Ezra D."/>
            <person name="Gonzalez J."/>
            <person name="Henrissat B."/>
            <person name="Kuo A."/>
            <person name="Liang C."/>
            <person name="Lipzen A."/>
            <person name="Lutzoni F."/>
            <person name="Magnuson J."/>
            <person name="Mondo S."/>
            <person name="Nolan M."/>
            <person name="Ohm R."/>
            <person name="Pangilinan J."/>
            <person name="Park H.-J."/>
            <person name="Ramirez L."/>
            <person name="Alfaro M."/>
            <person name="Sun H."/>
            <person name="Tritt A."/>
            <person name="Yoshinaga Y."/>
            <person name="Zwiers L.-H."/>
            <person name="Turgeon B."/>
            <person name="Goodwin S."/>
            <person name="Spatafora J."/>
            <person name="Crous P."/>
            <person name="Grigoriev I."/>
        </authorList>
    </citation>
    <scope>NUCLEOTIDE SEQUENCE</scope>
    <source>
        <strain evidence="2">Tuck. ex Michener</strain>
    </source>
</reference>
<dbReference type="InterPro" id="IPR007681">
    <property type="entry name" value="Mog1"/>
</dbReference>
<dbReference type="Proteomes" id="UP000800092">
    <property type="component" value="Unassembled WGS sequence"/>
</dbReference>
<feature type="region of interest" description="Disordered" evidence="1">
    <location>
        <begin position="130"/>
        <end position="185"/>
    </location>
</feature>
<dbReference type="CDD" id="cd18724">
    <property type="entry name" value="PIN_LabA-like"/>
    <property type="match status" value="1"/>
</dbReference>
<dbReference type="GO" id="GO:0006606">
    <property type="term" value="P:protein import into nucleus"/>
    <property type="evidence" value="ECO:0007669"/>
    <property type="project" value="TreeGrafter"/>
</dbReference>
<keyword evidence="3" id="KW-1185">Reference proteome</keyword>
<dbReference type="EMBL" id="ML991834">
    <property type="protein sequence ID" value="KAF2230915.1"/>
    <property type="molecule type" value="Genomic_DNA"/>
</dbReference>
<organism evidence="2 3">
    <name type="scientific">Viridothelium virens</name>
    <name type="common">Speckled blister lichen</name>
    <name type="synonym">Trypethelium virens</name>
    <dbReference type="NCBI Taxonomy" id="1048519"/>
    <lineage>
        <taxon>Eukaryota</taxon>
        <taxon>Fungi</taxon>
        <taxon>Dikarya</taxon>
        <taxon>Ascomycota</taxon>
        <taxon>Pezizomycotina</taxon>
        <taxon>Dothideomycetes</taxon>
        <taxon>Dothideomycetes incertae sedis</taxon>
        <taxon>Trypetheliales</taxon>
        <taxon>Trypetheliaceae</taxon>
        <taxon>Viridothelium</taxon>
    </lineage>
</organism>
<evidence type="ECO:0000313" key="2">
    <source>
        <dbReference type="EMBL" id="KAF2230915.1"/>
    </source>
</evidence>
<dbReference type="GO" id="GO:0005085">
    <property type="term" value="F:guanyl-nucleotide exchange factor activity"/>
    <property type="evidence" value="ECO:0007669"/>
    <property type="project" value="TreeGrafter"/>
</dbReference>
<evidence type="ECO:0008006" key="4">
    <source>
        <dbReference type="Google" id="ProtNLM"/>
    </source>
</evidence>
<dbReference type="PANTHER" id="PTHR15837">
    <property type="entry name" value="RAN GUANINE NUCLEOTIDE RELEASE FACTOR"/>
    <property type="match status" value="1"/>
</dbReference>
<gene>
    <name evidence="2" type="ORF">EV356DRAFT_452971</name>
</gene>
<protein>
    <recommendedName>
        <fullName evidence="4">NYN domain-containing protein</fullName>
    </recommendedName>
</protein>
<dbReference type="Gene3D" id="3.40.50.1010">
    <property type="entry name" value="5'-nuclease"/>
    <property type="match status" value="1"/>
</dbReference>
<proteinExistence type="predicted"/>
<dbReference type="GO" id="GO:0031267">
    <property type="term" value="F:small GTPase binding"/>
    <property type="evidence" value="ECO:0007669"/>
    <property type="project" value="TreeGrafter"/>
</dbReference>
<dbReference type="GO" id="GO:0005634">
    <property type="term" value="C:nucleus"/>
    <property type="evidence" value="ECO:0007669"/>
    <property type="project" value="TreeGrafter"/>
</dbReference>
<evidence type="ECO:0000313" key="3">
    <source>
        <dbReference type="Proteomes" id="UP000800092"/>
    </source>
</evidence>
<accession>A0A6A6GYS7</accession>
<dbReference type="PANTHER" id="PTHR15837:SF5">
    <property type="entry name" value="NYN DOMAIN-CONTAINING PROTEIN"/>
    <property type="match status" value="1"/>
</dbReference>
<feature type="compositionally biased region" description="Acidic residues" evidence="1">
    <location>
        <begin position="160"/>
        <end position="179"/>
    </location>
</feature>
<dbReference type="AlphaFoldDB" id="A0A6A6GYS7"/>